<reference evidence="4 5" key="1">
    <citation type="submission" date="2017-10" db="EMBL/GenBank/DDBJ databases">
        <title>Comparative genomics in systemic dimorphic fungi from Ajellomycetaceae.</title>
        <authorList>
            <person name="Munoz J.F."/>
            <person name="Mcewen J.G."/>
            <person name="Clay O.K."/>
            <person name="Cuomo C.A."/>
        </authorList>
    </citation>
    <scope>NUCLEOTIDE SEQUENCE [LARGE SCALE GENOMIC DNA]</scope>
    <source>
        <strain evidence="4 5">UAMH7299</strain>
    </source>
</reference>
<dbReference type="Gene3D" id="3.50.50.60">
    <property type="entry name" value="FAD/NAD(P)-binding domain"/>
    <property type="match status" value="1"/>
</dbReference>
<dbReference type="STRING" id="1447883.A0A2B7YHJ5"/>
<dbReference type="EMBL" id="PDNA01000041">
    <property type="protein sequence ID" value="PGH20342.1"/>
    <property type="molecule type" value="Genomic_DNA"/>
</dbReference>
<dbReference type="Pfam" id="PF05199">
    <property type="entry name" value="GMC_oxred_C"/>
    <property type="match status" value="1"/>
</dbReference>
<protein>
    <recommendedName>
        <fullName evidence="3">Glucose-methanol-choline oxidoreductase N-terminal domain-containing protein</fullName>
    </recommendedName>
</protein>
<comment type="caution">
    <text evidence="4">The sequence shown here is derived from an EMBL/GenBank/DDBJ whole genome shotgun (WGS) entry which is preliminary data.</text>
</comment>
<dbReference type="OrthoDB" id="269227at2759"/>
<name>A0A2B7YHJ5_POLH7</name>
<dbReference type="SUPFAM" id="SSF51905">
    <property type="entry name" value="FAD/NAD(P)-binding domain"/>
    <property type="match status" value="1"/>
</dbReference>
<feature type="binding site" evidence="2">
    <location>
        <position position="244"/>
    </location>
    <ligand>
        <name>FAD</name>
        <dbReference type="ChEBI" id="CHEBI:57692"/>
    </ligand>
</feature>
<dbReference type="InterPro" id="IPR007867">
    <property type="entry name" value="GMC_OxRtase_C"/>
</dbReference>
<evidence type="ECO:0000313" key="4">
    <source>
        <dbReference type="EMBL" id="PGH20342.1"/>
    </source>
</evidence>
<dbReference type="GO" id="GO:0050660">
    <property type="term" value="F:flavin adenine dinucleotide binding"/>
    <property type="evidence" value="ECO:0007669"/>
    <property type="project" value="InterPro"/>
</dbReference>
<comment type="similarity">
    <text evidence="1">Belongs to the GMC oxidoreductase family.</text>
</comment>
<gene>
    <name evidence="4" type="ORF">AJ80_03610</name>
</gene>
<dbReference type="PANTHER" id="PTHR11552">
    <property type="entry name" value="GLUCOSE-METHANOL-CHOLINE GMC OXIDOREDUCTASE"/>
    <property type="match status" value="1"/>
</dbReference>
<keyword evidence="2" id="KW-0274">FAD</keyword>
<keyword evidence="2" id="KW-0285">Flavoprotein</keyword>
<dbReference type="InterPro" id="IPR000172">
    <property type="entry name" value="GMC_OxRdtase_N"/>
</dbReference>
<dbReference type="Proteomes" id="UP000224634">
    <property type="component" value="Unassembled WGS sequence"/>
</dbReference>
<keyword evidence="5" id="KW-1185">Reference proteome</keyword>
<evidence type="ECO:0000256" key="2">
    <source>
        <dbReference type="PIRSR" id="PIRSR000137-2"/>
    </source>
</evidence>
<dbReference type="Gene3D" id="3.30.560.10">
    <property type="entry name" value="Glucose Oxidase, domain 3"/>
    <property type="match status" value="1"/>
</dbReference>
<evidence type="ECO:0000256" key="1">
    <source>
        <dbReference type="ARBA" id="ARBA00010790"/>
    </source>
</evidence>
<evidence type="ECO:0000259" key="3">
    <source>
        <dbReference type="PROSITE" id="PS00624"/>
    </source>
</evidence>
<sequence length="620" mass="67646">MASASEDVTPQRFDYIVVGAGIGGLVVATRLSEDADNTVLLIEAGSNRMGDPRVDTPALMVVQYGDPEFDWGFVTEPQKHVNDRQISHPRGKVVGGSSAMNFGCILYPSDSNFNAWAALGNDGWAAEDMAPYFRKFQTFVPSSNETRDLLSLDNYMDETNQGTDGPLPVTLPNVYGEFNKAWNSAFENLGWQTGDDPIKGKKLGAFTCPQSMDPKTGTRGYAATYYTSEVAKRPNLHLLADTQVAKVFFDSNKVDGDVVATGVQVILKDGSVKQTTAQKEVILSAGALQSPQLLELSGVGGSDILNKYNIPVVVDSPGVGENLQDHCISHLSFEVADDQISGDIVRSPEAMQALMKLYEETRSGPLAGMPVSAAYMPLVDANGRVSKDEIEKLLQEHLDNDTTKSLSPALQKQYKLLRQMLLDPNHSSGEYMFLPIQMHTKPGKTSMGEIIGKELPGNYVSILALNNHPFSRGSVHIQSADIQTKPIFDPNYLSHPLDLEILARHTQYMDKIVQTEPFASLLKTPSSRIPANADVSNLQSAKNVVKERLFTCFHPAATCAMMPRELGGVVNNRLMVHGTRNLRVVDASVFPLEPLGNIQATVYAVAEKAADIIKEDAKRT</sequence>
<dbReference type="GO" id="GO:0016614">
    <property type="term" value="F:oxidoreductase activity, acting on CH-OH group of donors"/>
    <property type="evidence" value="ECO:0007669"/>
    <property type="project" value="InterPro"/>
</dbReference>
<dbReference type="AlphaFoldDB" id="A0A2B7YHJ5"/>
<dbReference type="PANTHER" id="PTHR11552:SF210">
    <property type="entry name" value="GLUCOSE-METHANOL-CHOLINE OXIDOREDUCTASE N-TERMINAL DOMAIN-CONTAINING PROTEIN-RELATED"/>
    <property type="match status" value="1"/>
</dbReference>
<dbReference type="PIRSF" id="PIRSF000137">
    <property type="entry name" value="Alcohol_oxidase"/>
    <property type="match status" value="1"/>
</dbReference>
<dbReference type="PROSITE" id="PS00624">
    <property type="entry name" value="GMC_OXRED_2"/>
    <property type="match status" value="1"/>
</dbReference>
<dbReference type="InterPro" id="IPR012132">
    <property type="entry name" value="GMC_OxRdtase"/>
</dbReference>
<evidence type="ECO:0000313" key="5">
    <source>
        <dbReference type="Proteomes" id="UP000224634"/>
    </source>
</evidence>
<feature type="domain" description="Glucose-methanol-choline oxidoreductase N-terminal" evidence="3">
    <location>
        <begin position="286"/>
        <end position="300"/>
    </location>
</feature>
<organism evidence="4 5">
    <name type="scientific">Polytolypa hystricis (strain UAMH7299)</name>
    <dbReference type="NCBI Taxonomy" id="1447883"/>
    <lineage>
        <taxon>Eukaryota</taxon>
        <taxon>Fungi</taxon>
        <taxon>Dikarya</taxon>
        <taxon>Ascomycota</taxon>
        <taxon>Pezizomycotina</taxon>
        <taxon>Eurotiomycetes</taxon>
        <taxon>Eurotiomycetidae</taxon>
        <taxon>Onygenales</taxon>
        <taxon>Onygenales incertae sedis</taxon>
        <taxon>Polytolypa</taxon>
    </lineage>
</organism>
<accession>A0A2B7YHJ5</accession>
<proteinExistence type="inferred from homology"/>
<feature type="binding site" evidence="2">
    <location>
        <position position="93"/>
    </location>
    <ligand>
        <name>FAD</name>
        <dbReference type="ChEBI" id="CHEBI:57692"/>
    </ligand>
</feature>
<comment type="cofactor">
    <cofactor evidence="2">
        <name>FAD</name>
        <dbReference type="ChEBI" id="CHEBI:57692"/>
    </cofactor>
</comment>
<dbReference type="InterPro" id="IPR036188">
    <property type="entry name" value="FAD/NAD-bd_sf"/>
</dbReference>
<dbReference type="Pfam" id="PF00732">
    <property type="entry name" value="GMC_oxred_N"/>
    <property type="match status" value="1"/>
</dbReference>
<dbReference type="SUPFAM" id="SSF54373">
    <property type="entry name" value="FAD-linked reductases, C-terminal domain"/>
    <property type="match status" value="1"/>
</dbReference>